<evidence type="ECO:0000313" key="3">
    <source>
        <dbReference type="Proteomes" id="UP000032408"/>
    </source>
</evidence>
<dbReference type="STRING" id="1580092.NADRNF5_1026"/>
<dbReference type="Proteomes" id="UP000032408">
    <property type="component" value="Chromosome"/>
</dbReference>
<accession>A0A0D5C2S7</accession>
<evidence type="ECO:0000256" key="1">
    <source>
        <dbReference type="SAM" id="Phobius"/>
    </source>
</evidence>
<dbReference type="OrthoDB" id="11322at2157"/>
<dbReference type="KEGG" id="nin:NADRNF5_1026"/>
<dbReference type="AlphaFoldDB" id="A0A0D5C2S7"/>
<feature type="transmembrane region" description="Helical" evidence="1">
    <location>
        <begin position="6"/>
        <end position="28"/>
    </location>
</feature>
<keyword evidence="1" id="KW-0812">Transmembrane</keyword>
<proteinExistence type="predicted"/>
<dbReference type="HOGENOM" id="CLU_135915_1_1_2"/>
<reference evidence="2 3" key="2">
    <citation type="journal article" date="2016" name="ISME J.">
        <title>Physiological and genomic characterization of two novel marine thaumarchaeal strains indicates niche differentiation.</title>
        <authorList>
            <person name="Bayer B."/>
            <person name="Vojvoda J."/>
            <person name="Offre P."/>
            <person name="Alves R.J."/>
            <person name="Elisabeth N.H."/>
            <person name="Garcia J.A."/>
            <person name="Volland J.M."/>
            <person name="Srivastava A."/>
            <person name="Schleper C."/>
            <person name="Herndl G.J."/>
        </authorList>
    </citation>
    <scope>NUCLEOTIDE SEQUENCE [LARGE SCALE GENOMIC DNA]</scope>
    <source>
        <strain evidence="2 3">NF5</strain>
    </source>
</reference>
<dbReference type="GO" id="GO:0016020">
    <property type="term" value="C:membrane"/>
    <property type="evidence" value="ECO:0007669"/>
    <property type="project" value="InterPro"/>
</dbReference>
<evidence type="ECO:0008006" key="4">
    <source>
        <dbReference type="Google" id="ProtNLM"/>
    </source>
</evidence>
<protein>
    <recommendedName>
        <fullName evidence="4">MtN3 and saliva related transmembrane protein</fullName>
    </recommendedName>
</protein>
<keyword evidence="3" id="KW-1185">Reference proteome</keyword>
<dbReference type="Pfam" id="PF03083">
    <property type="entry name" value="MtN3_slv"/>
    <property type="match status" value="1"/>
</dbReference>
<dbReference type="Gene3D" id="1.20.1280.290">
    <property type="match status" value="1"/>
</dbReference>
<dbReference type="EMBL" id="CP011070">
    <property type="protein sequence ID" value="AJW70717.1"/>
    <property type="molecule type" value="Genomic_DNA"/>
</dbReference>
<dbReference type="InterPro" id="IPR004316">
    <property type="entry name" value="SWEET_rpt"/>
</dbReference>
<feature type="transmembrane region" description="Helical" evidence="1">
    <location>
        <begin position="40"/>
        <end position="59"/>
    </location>
</feature>
<gene>
    <name evidence="2" type="ORF">NADRNF5_1026</name>
</gene>
<dbReference type="GeneID" id="24820240"/>
<dbReference type="RefSeq" id="WP_048116037.1">
    <property type="nucleotide sequence ID" value="NZ_CP011070.1"/>
</dbReference>
<keyword evidence="1" id="KW-0472">Membrane</keyword>
<evidence type="ECO:0000313" key="2">
    <source>
        <dbReference type="EMBL" id="AJW70717.1"/>
    </source>
</evidence>
<sequence>MEVDGTLLTLLGISAGILILMGWVEQIYKGYKTKRLKDVSKFLMIFIAAGSILWLLYGIIVSDVFIIGTNMSGLILMIIVLGMKKRYDIRANASQSE</sequence>
<reference evidence="3" key="1">
    <citation type="submission" date="2015-03" db="EMBL/GenBank/DDBJ databases">
        <title>Characterization of two novel Thaumarchaeota isolated from the Northern Adriatic Sea.</title>
        <authorList>
            <person name="Bayer B."/>
            <person name="Vojvoda J."/>
            <person name="Offre P."/>
            <person name="Srivastava A."/>
            <person name="Elisabeth N."/>
            <person name="Garcia J.A.L."/>
            <person name="Schleper C."/>
            <person name="Herndl G.J."/>
        </authorList>
    </citation>
    <scope>NUCLEOTIDE SEQUENCE [LARGE SCALE GENOMIC DNA]</scope>
    <source>
        <strain evidence="3">NF5</strain>
    </source>
</reference>
<organism evidence="2 3">
    <name type="scientific">Nitrosopumilus adriaticus</name>
    <dbReference type="NCBI Taxonomy" id="1580092"/>
    <lineage>
        <taxon>Archaea</taxon>
        <taxon>Nitrososphaerota</taxon>
        <taxon>Nitrososphaeria</taxon>
        <taxon>Nitrosopumilales</taxon>
        <taxon>Nitrosopumilaceae</taxon>
        <taxon>Nitrosopumilus</taxon>
    </lineage>
</organism>
<name>A0A0D5C2S7_9ARCH</name>
<keyword evidence="1" id="KW-1133">Transmembrane helix</keyword>
<feature type="transmembrane region" description="Helical" evidence="1">
    <location>
        <begin position="65"/>
        <end position="83"/>
    </location>
</feature>